<sequence>MSTQQDIYASGFENRPPMLNKDNYVSWSSRLLRYAKSRANEKLICNSIMNSLYVRRMIYKPSEPVHEVPVNETFHEHTDEELAKKELKQVEADGQAIQTILLGFLKTSMLLLIVVKLLRKSGYKGSPQVTIVHQPKDLHIADYTQLYDFLKYNQKEADDLRAERLEKTHDPLALMANSNNPFNYLVFYPDQPSPSTYMQQPLPNNNFSLQPSFNTNYMQQLMPNPEDIADPTIAMNMAFVLMAKAFKLNYSTPTNNNQRISSNPRNMQIAQSGMNMRQDRQIQIVRGNGGNQFRQYAGQNVRNQNGYNALQNIRNQNPNRNGNVVAARAEGTTTNGNNGDLDEIEEVNANCVLMTNLQHVSTSGTQTDKALVYDSNGSAKTELEGTKERFKNSIIKKGNEYAKLWNDWYKNVKNANTTKFVTSNSVPTPEESKVVKNANLIASGMFRINPFKTSREENFVPNKPIRIKPITISQPYVITKKYVNSDSNGLSSTRVDNTAKTKRPRPRSNTKNDRVPSASKSSCSKNKEVKIEEHPRNLLLSKNKKHMSSEDEAPEEIKTFLKKITVLLQALVITNRRKKKIIETMNVTFNELSAMAFEQRSTKPCLQSMTYGQISSRLDLTYASLTITTQKPTERELDLLFEAMYDDYIGGQPSAATRTALAAQAPQVLQTLTESTTIAHTTPTLTNSSSQATNILNTSQDVDKLETQQQHVSNAMLDGNTFVNPFATPSTSAAESSSLQYVDPSNMHTFFQLTLANLCGLRSPLRTKPRNVKKAMIDPAWIELMQEELLQFKRFDVWVLVRAQDNIKPLTLKWLFKNKHDEENTVIQNKTYLVMRGYHQKERIYFKKSFALVARMEAIRLFLANAAHISLIVFQIDVKTVFLHSMLKADVYVCQPEGFIDVDHPIHVYKLKKALYGLKQAPRAWMGVHRCSEHLISARSDKMADENVPTPAPTRSDDQILPFAAWVPIGKSNYAKTGAYNFELDETRFVLDANLLREALEITPVDQSHQFVSPPQGMIGPDIQFFRCFGGIITSSNVDYTELMWEEFVQAIQTFLTDKANLGSPTKKGKKDKPHVIFTVDSRSLSSVIWEEFKIFIKDQHLYFILTKKTSDLHDQKVATEKEGKKKTASAKQPKLKPAIEKSSKPTPAPKPKATKERPSKASTAKPPKPKPAKEKSTKTTPAQQADKDKIAKVRKVKSPFQLVDEPDEEPAHSKPELELVHQEATQPLPVVEGKGKAIVTKEQAAHSLLALHTPKRRSMTNQFIFQRQTPAIKASSTGPSAQAQDDTSANIVCDSPFPVDAEIGVASEKTNSGGDTEILQIEEEQRKDVDEQVNLKEKTNELDQGRAGSDMVELLSLDLHLSSLKFLADEHVILEDPISSTGTLSSMKNLEDAYAIRDQFINDKSAKDEPKKPNVEALVVSMVTVPIYQESSLVPLLFTLVPVIDLSPPKPASSTTQAPIFTKTTTTTTTTLPPPPEQQSTTKSEVFTLELRDLPHKIDEAVCESVREAVHVALQAPLRDPSENCQKLA</sequence>
<feature type="region of interest" description="Disordered" evidence="1">
    <location>
        <begin position="486"/>
        <end position="551"/>
    </location>
</feature>
<keyword evidence="3" id="KW-0695">RNA-directed DNA polymerase</keyword>
<gene>
    <name evidence="3" type="ORF">Tci_055005</name>
</gene>
<evidence type="ECO:0000313" key="3">
    <source>
        <dbReference type="EMBL" id="GEU83027.1"/>
    </source>
</evidence>
<dbReference type="EMBL" id="BKCJ010008599">
    <property type="protein sequence ID" value="GEU83027.1"/>
    <property type="molecule type" value="Genomic_DNA"/>
</dbReference>
<comment type="caution">
    <text evidence="3">The sequence shown here is derived from an EMBL/GenBank/DDBJ whole genome shotgun (WGS) entry which is preliminary data.</text>
</comment>
<protein>
    <submittedName>
        <fullName evidence="3">Putative RNA-directed DNA polymerase</fullName>
    </submittedName>
</protein>
<feature type="compositionally biased region" description="Polar residues" evidence="1">
    <location>
        <begin position="486"/>
        <end position="498"/>
    </location>
</feature>
<feature type="compositionally biased region" description="Basic and acidic residues" evidence="1">
    <location>
        <begin position="525"/>
        <end position="536"/>
    </location>
</feature>
<organism evidence="3">
    <name type="scientific">Tanacetum cinerariifolium</name>
    <name type="common">Dalmatian daisy</name>
    <name type="synonym">Chrysanthemum cinerariifolium</name>
    <dbReference type="NCBI Taxonomy" id="118510"/>
    <lineage>
        <taxon>Eukaryota</taxon>
        <taxon>Viridiplantae</taxon>
        <taxon>Streptophyta</taxon>
        <taxon>Embryophyta</taxon>
        <taxon>Tracheophyta</taxon>
        <taxon>Spermatophyta</taxon>
        <taxon>Magnoliopsida</taxon>
        <taxon>eudicotyledons</taxon>
        <taxon>Gunneridae</taxon>
        <taxon>Pentapetalae</taxon>
        <taxon>asterids</taxon>
        <taxon>campanulids</taxon>
        <taxon>Asterales</taxon>
        <taxon>Asteraceae</taxon>
        <taxon>Asteroideae</taxon>
        <taxon>Anthemideae</taxon>
        <taxon>Anthemidinae</taxon>
        <taxon>Tanacetum</taxon>
    </lineage>
</organism>
<proteinExistence type="predicted"/>
<feature type="region of interest" description="Disordered" evidence="1">
    <location>
        <begin position="1118"/>
        <end position="1195"/>
    </location>
</feature>
<feature type="domain" description="Reverse transcriptase Ty1/copia-type" evidence="2">
    <location>
        <begin position="796"/>
        <end position="927"/>
    </location>
</feature>
<keyword evidence="3" id="KW-0808">Transferase</keyword>
<name>A0A6L2NC21_TANCI</name>
<dbReference type="Pfam" id="PF07727">
    <property type="entry name" value="RVT_2"/>
    <property type="match status" value="1"/>
</dbReference>
<evidence type="ECO:0000259" key="2">
    <source>
        <dbReference type="Pfam" id="PF07727"/>
    </source>
</evidence>
<dbReference type="InterPro" id="IPR013103">
    <property type="entry name" value="RVT_2"/>
</dbReference>
<evidence type="ECO:0000256" key="1">
    <source>
        <dbReference type="SAM" id="MobiDB-lite"/>
    </source>
</evidence>
<reference evidence="3" key="1">
    <citation type="journal article" date="2019" name="Sci. Rep.">
        <title>Draft genome of Tanacetum cinerariifolium, the natural source of mosquito coil.</title>
        <authorList>
            <person name="Yamashiro T."/>
            <person name="Shiraishi A."/>
            <person name="Satake H."/>
            <person name="Nakayama K."/>
        </authorList>
    </citation>
    <scope>NUCLEOTIDE SEQUENCE</scope>
</reference>
<keyword evidence="3" id="KW-0548">Nucleotidyltransferase</keyword>
<dbReference type="GO" id="GO:0003964">
    <property type="term" value="F:RNA-directed DNA polymerase activity"/>
    <property type="evidence" value="ECO:0007669"/>
    <property type="project" value="UniProtKB-KW"/>
</dbReference>
<accession>A0A6L2NC21</accession>
<feature type="region of interest" description="Disordered" evidence="1">
    <location>
        <begin position="1465"/>
        <end position="1484"/>
    </location>
</feature>